<feature type="transmembrane region" description="Helical" evidence="1">
    <location>
        <begin position="21"/>
        <end position="38"/>
    </location>
</feature>
<reference evidence="2 3" key="1">
    <citation type="submission" date="2020-02" db="EMBL/GenBank/DDBJ databases">
        <authorList>
            <person name="Hogendoorn C."/>
        </authorList>
    </citation>
    <scope>NUCLEOTIDE SEQUENCE [LARGE SCALE GENOMIC DNA]</scope>
    <source>
        <strain evidence="2">METHB21</strain>
    </source>
</reference>
<gene>
    <name evidence="2" type="ORF">METHB2_760012</name>
</gene>
<proteinExistence type="predicted"/>
<keyword evidence="1" id="KW-0472">Membrane</keyword>
<name>A0A8S0WLH7_9GAMM</name>
<sequence>MLSVISKNRRRRLYSQNTSFCCYRFFISILWVLPLSYAQCVPALELGIGDWQAHGFVSQGYTLTSEYNAYGHSTGNGSLDFTEIGVNVLGHLQPNLLIAAQGLYRNGGGSDREDFRLDFANLDYHFSLGKQATAGIRLGRVKNPFGLYNDTRDVVWTRPGVFIPQSVYFDSLALRQAMISSDGGILYNRFAVGDHALKTEFVVSEPLDDTGGAAEFLTGIPNARGKLGGRPLFIGRMGYEWQEGRFRLLFSVVNLDRDFKSATPGVSSGNLKVLYPLASAQVNLEDWSFTGEYGRITAERSGFTPGGVTLENTSESFYVQAQYRFTQDWSALLRYDSFTANVNDRSGNHLAAMTGLPKHRFYARDLTAGLRWEVVRNWMIAGEYHSVWGTGLVSPVDNPDLNQRNGPERWDMFSIMLSYRF</sequence>
<evidence type="ECO:0000313" key="3">
    <source>
        <dbReference type="Proteomes" id="UP000494216"/>
    </source>
</evidence>
<protein>
    <submittedName>
        <fullName evidence="2">Uncharacterized protein</fullName>
    </submittedName>
</protein>
<keyword evidence="3" id="KW-1185">Reference proteome</keyword>
<keyword evidence="1" id="KW-0812">Transmembrane</keyword>
<accession>A0A8S0WLH7</accession>
<dbReference type="Proteomes" id="UP000494216">
    <property type="component" value="Unassembled WGS sequence"/>
</dbReference>
<comment type="caution">
    <text evidence="2">The sequence shown here is derived from an EMBL/GenBank/DDBJ whole genome shotgun (WGS) entry which is preliminary data.</text>
</comment>
<keyword evidence="1" id="KW-1133">Transmembrane helix</keyword>
<dbReference type="AlphaFoldDB" id="A0A8S0WLH7"/>
<evidence type="ECO:0000256" key="1">
    <source>
        <dbReference type="SAM" id="Phobius"/>
    </source>
</evidence>
<dbReference type="EMBL" id="CADCXN010000109">
    <property type="protein sequence ID" value="CAA9892630.1"/>
    <property type="molecule type" value="Genomic_DNA"/>
</dbReference>
<organism evidence="2 3">
    <name type="scientific">Candidatus Methylobacter favarea</name>
    <dbReference type="NCBI Taxonomy" id="2707345"/>
    <lineage>
        <taxon>Bacteria</taxon>
        <taxon>Pseudomonadati</taxon>
        <taxon>Pseudomonadota</taxon>
        <taxon>Gammaproteobacteria</taxon>
        <taxon>Methylococcales</taxon>
        <taxon>Methylococcaceae</taxon>
        <taxon>Methylobacter</taxon>
    </lineage>
</organism>
<dbReference type="SUPFAM" id="SSF56935">
    <property type="entry name" value="Porins"/>
    <property type="match status" value="1"/>
</dbReference>
<evidence type="ECO:0000313" key="2">
    <source>
        <dbReference type="EMBL" id="CAA9892630.1"/>
    </source>
</evidence>